<dbReference type="OrthoDB" id="6540682at2"/>
<dbReference type="InterPro" id="IPR020298">
    <property type="entry name" value="Kil_phage_P22-type"/>
</dbReference>
<proteinExistence type="predicted"/>
<reference evidence="1 2" key="1">
    <citation type="submission" date="2019-11" db="EMBL/GenBank/DDBJ databases">
        <title>Escherichia alba sp. nov. isolated from the gut of plastic-eating superworms Zophobas atratus.</title>
        <authorList>
            <person name="Yang Y."/>
        </authorList>
    </citation>
    <scope>NUCLEOTIDE SEQUENCE [LARGE SCALE GENOMIC DNA]</scope>
    <source>
        <strain evidence="2">BIT-B35</strain>
    </source>
</reference>
<name>A0A6L6IJX9_9ENTR</name>
<dbReference type="EMBL" id="WMJZ01000003">
    <property type="protein sequence ID" value="MTH45380.1"/>
    <property type="molecule type" value="Genomic_DNA"/>
</dbReference>
<evidence type="ECO:0000313" key="2">
    <source>
        <dbReference type="Proteomes" id="UP000477739"/>
    </source>
</evidence>
<dbReference type="Pfam" id="PF17519">
    <property type="entry name" value="DUF5444"/>
    <property type="match status" value="1"/>
</dbReference>
<evidence type="ECO:0000313" key="1">
    <source>
        <dbReference type="EMBL" id="MTH45380.1"/>
    </source>
</evidence>
<comment type="caution">
    <text evidence="1">The sequence shown here is derived from an EMBL/GenBank/DDBJ whole genome shotgun (WGS) entry which is preliminary data.</text>
</comment>
<accession>A0A6L6IJX9</accession>
<protein>
    <submittedName>
        <fullName evidence="1">Protein kil</fullName>
    </submittedName>
</protein>
<dbReference type="RefSeq" id="WP_155107050.1">
    <property type="nucleotide sequence ID" value="NZ_WMJZ01000003.1"/>
</dbReference>
<dbReference type="AlphaFoldDB" id="A0A6L6IJX9"/>
<dbReference type="Proteomes" id="UP000477739">
    <property type="component" value="Unassembled WGS sequence"/>
</dbReference>
<gene>
    <name evidence="1" type="ORF">GJV78_03710</name>
</gene>
<organism evidence="1 2">
    <name type="scientific">Intestinirhabdus alba</name>
    <dbReference type="NCBI Taxonomy" id="2899544"/>
    <lineage>
        <taxon>Bacteria</taxon>
        <taxon>Pseudomonadati</taxon>
        <taxon>Pseudomonadota</taxon>
        <taxon>Gammaproteobacteria</taxon>
        <taxon>Enterobacterales</taxon>
        <taxon>Enterobacteriaceae</taxon>
        <taxon>Intestinirhabdus</taxon>
    </lineage>
</organism>
<keyword evidence="2" id="KW-1185">Reference proteome</keyword>
<sequence>MTITPINGAILIKQGNREFNKLYEKVFPDTKQGLSDAYTWAAVIALGWDNFQDDDWNKKYAS</sequence>